<dbReference type="InterPro" id="IPR029062">
    <property type="entry name" value="Class_I_gatase-like"/>
</dbReference>
<dbReference type="SUPFAM" id="SSF52317">
    <property type="entry name" value="Class I glutamine amidotransferase-like"/>
    <property type="match status" value="1"/>
</dbReference>
<dbReference type="EMBL" id="JBITYT010000011">
    <property type="protein sequence ID" value="MFI9122335.1"/>
    <property type="molecule type" value="Genomic_DNA"/>
</dbReference>
<organism evidence="2 3">
    <name type="scientific">Streptomyces bikiniensis</name>
    <dbReference type="NCBI Taxonomy" id="1896"/>
    <lineage>
        <taxon>Bacteria</taxon>
        <taxon>Bacillati</taxon>
        <taxon>Actinomycetota</taxon>
        <taxon>Actinomycetes</taxon>
        <taxon>Kitasatosporales</taxon>
        <taxon>Streptomycetaceae</taxon>
        <taxon>Streptomyces</taxon>
    </lineage>
</organism>
<comment type="caution">
    <text evidence="2">The sequence shown here is derived from an EMBL/GenBank/DDBJ whole genome shotgun (WGS) entry which is preliminary data.</text>
</comment>
<dbReference type="PANTHER" id="PTHR43130:SF2">
    <property type="entry name" value="DJ-1_PFPI DOMAIN-CONTAINING PROTEIN"/>
    <property type="match status" value="1"/>
</dbReference>
<sequence>MLLSAAGLTRGRPCTTHHRAQTDLAEQGGVLKKARVVDDGDLVTAGGITSGLDLALWLVRREPGVDAALGLEAMLEYEARGTVRTAY</sequence>
<dbReference type="PANTHER" id="PTHR43130">
    <property type="entry name" value="ARAC-FAMILY TRANSCRIPTIONAL REGULATOR"/>
    <property type="match status" value="1"/>
</dbReference>
<feature type="domain" description="DJ-1/PfpI" evidence="1">
    <location>
        <begin position="2"/>
        <end position="59"/>
    </location>
</feature>
<dbReference type="RefSeq" id="WP_399618793.1">
    <property type="nucleotide sequence ID" value="NZ_JBITYT010000011.1"/>
</dbReference>
<gene>
    <name evidence="2" type="ORF">ACIGW0_23560</name>
</gene>
<keyword evidence="3" id="KW-1185">Reference proteome</keyword>
<protein>
    <submittedName>
        <fullName evidence="2">DJ-1/PfpI family protein</fullName>
    </submittedName>
</protein>
<name>A0ABW8CXL0_STRBI</name>
<evidence type="ECO:0000313" key="3">
    <source>
        <dbReference type="Proteomes" id="UP001614391"/>
    </source>
</evidence>
<accession>A0ABW8CXL0</accession>
<dbReference type="InterPro" id="IPR052158">
    <property type="entry name" value="INH-QAR"/>
</dbReference>
<proteinExistence type="predicted"/>
<dbReference type="InterPro" id="IPR002818">
    <property type="entry name" value="DJ-1/PfpI"/>
</dbReference>
<dbReference type="Proteomes" id="UP001614391">
    <property type="component" value="Unassembled WGS sequence"/>
</dbReference>
<evidence type="ECO:0000259" key="1">
    <source>
        <dbReference type="Pfam" id="PF01965"/>
    </source>
</evidence>
<reference evidence="2 3" key="1">
    <citation type="submission" date="2024-10" db="EMBL/GenBank/DDBJ databases">
        <title>The Natural Products Discovery Center: Release of the First 8490 Sequenced Strains for Exploring Actinobacteria Biosynthetic Diversity.</title>
        <authorList>
            <person name="Kalkreuter E."/>
            <person name="Kautsar S.A."/>
            <person name="Yang D."/>
            <person name="Bader C.D."/>
            <person name="Teijaro C.N."/>
            <person name="Fluegel L."/>
            <person name="Davis C.M."/>
            <person name="Simpson J.R."/>
            <person name="Lauterbach L."/>
            <person name="Steele A.D."/>
            <person name="Gui C."/>
            <person name="Meng S."/>
            <person name="Li G."/>
            <person name="Viehrig K."/>
            <person name="Ye F."/>
            <person name="Su P."/>
            <person name="Kiefer A.F."/>
            <person name="Nichols A."/>
            <person name="Cepeda A.J."/>
            <person name="Yan W."/>
            <person name="Fan B."/>
            <person name="Jiang Y."/>
            <person name="Adhikari A."/>
            <person name="Zheng C.-J."/>
            <person name="Schuster L."/>
            <person name="Cowan T.M."/>
            <person name="Smanski M.J."/>
            <person name="Chevrette M.G."/>
            <person name="De Carvalho L.P.S."/>
            <person name="Shen B."/>
        </authorList>
    </citation>
    <scope>NUCLEOTIDE SEQUENCE [LARGE SCALE GENOMIC DNA]</scope>
    <source>
        <strain evidence="2 3">NPDC053346</strain>
    </source>
</reference>
<dbReference type="Gene3D" id="3.40.50.880">
    <property type="match status" value="1"/>
</dbReference>
<dbReference type="Pfam" id="PF01965">
    <property type="entry name" value="DJ-1_PfpI"/>
    <property type="match status" value="1"/>
</dbReference>
<evidence type="ECO:0000313" key="2">
    <source>
        <dbReference type="EMBL" id="MFI9122335.1"/>
    </source>
</evidence>